<name>A0ABN7AR22_9HEMI</name>
<organism evidence="1 2">
    <name type="scientific">Nesidiocoris tenuis</name>
    <dbReference type="NCBI Taxonomy" id="355587"/>
    <lineage>
        <taxon>Eukaryota</taxon>
        <taxon>Metazoa</taxon>
        <taxon>Ecdysozoa</taxon>
        <taxon>Arthropoda</taxon>
        <taxon>Hexapoda</taxon>
        <taxon>Insecta</taxon>
        <taxon>Pterygota</taxon>
        <taxon>Neoptera</taxon>
        <taxon>Paraneoptera</taxon>
        <taxon>Hemiptera</taxon>
        <taxon>Heteroptera</taxon>
        <taxon>Panheteroptera</taxon>
        <taxon>Cimicomorpha</taxon>
        <taxon>Miridae</taxon>
        <taxon>Dicyphina</taxon>
        <taxon>Nesidiocoris</taxon>
    </lineage>
</organism>
<evidence type="ECO:0000313" key="1">
    <source>
        <dbReference type="EMBL" id="BES93904.1"/>
    </source>
</evidence>
<accession>A0ABN7AR22</accession>
<dbReference type="EMBL" id="AP028912">
    <property type="protein sequence ID" value="BES93904.1"/>
    <property type="molecule type" value="Genomic_DNA"/>
</dbReference>
<evidence type="ECO:0000313" key="2">
    <source>
        <dbReference type="Proteomes" id="UP001307889"/>
    </source>
</evidence>
<proteinExistence type="predicted"/>
<dbReference type="Proteomes" id="UP001307889">
    <property type="component" value="Chromosome 4"/>
</dbReference>
<keyword evidence="2" id="KW-1185">Reference proteome</keyword>
<protein>
    <submittedName>
        <fullName evidence="1">Uncharacterized protein</fullName>
    </submittedName>
</protein>
<sequence>MTDTCAAIGTGYRLGFTSFVTWSTIATFNLNRVKQKCVGGCVNGDDSPPTHLANLHQASPPSCPPIDQAILSPVSDSVFFDTICVVHGRFLANRRLAPFAKLEL</sequence>
<reference evidence="1 2" key="1">
    <citation type="submission" date="2023-09" db="EMBL/GenBank/DDBJ databases">
        <title>Nesidiocoris tenuis whole genome shotgun sequence.</title>
        <authorList>
            <person name="Shibata T."/>
            <person name="Shimoda M."/>
            <person name="Kobayashi T."/>
            <person name="Uehara T."/>
        </authorList>
    </citation>
    <scope>NUCLEOTIDE SEQUENCE [LARGE SCALE GENOMIC DNA]</scope>
    <source>
        <strain evidence="1 2">Japan</strain>
    </source>
</reference>
<gene>
    <name evidence="1" type="ORF">NTJ_06714</name>
</gene>